<evidence type="ECO:0000313" key="1">
    <source>
        <dbReference type="EMBL" id="GIM82478.1"/>
    </source>
</evidence>
<proteinExistence type="predicted"/>
<reference evidence="1" key="1">
    <citation type="submission" date="2021-03" db="EMBL/GenBank/DDBJ databases">
        <title>Whole genome shotgun sequence of Actinoplanes consettensis NBRC 14913.</title>
        <authorList>
            <person name="Komaki H."/>
            <person name="Tamura T."/>
        </authorList>
    </citation>
    <scope>NUCLEOTIDE SEQUENCE</scope>
    <source>
        <strain evidence="1">NBRC 14913</strain>
    </source>
</reference>
<gene>
    <name evidence="1" type="ORF">Aco04nite_81740</name>
</gene>
<protein>
    <submittedName>
        <fullName evidence="1">Uncharacterized protein</fullName>
    </submittedName>
</protein>
<organism evidence="1 2">
    <name type="scientific">Winogradskya consettensis</name>
    <dbReference type="NCBI Taxonomy" id="113560"/>
    <lineage>
        <taxon>Bacteria</taxon>
        <taxon>Bacillati</taxon>
        <taxon>Actinomycetota</taxon>
        <taxon>Actinomycetes</taxon>
        <taxon>Micromonosporales</taxon>
        <taxon>Micromonosporaceae</taxon>
        <taxon>Winogradskya</taxon>
    </lineage>
</organism>
<comment type="caution">
    <text evidence="1">The sequence shown here is derived from an EMBL/GenBank/DDBJ whole genome shotgun (WGS) entry which is preliminary data.</text>
</comment>
<dbReference type="Proteomes" id="UP000680865">
    <property type="component" value="Unassembled WGS sequence"/>
</dbReference>
<keyword evidence="2" id="KW-1185">Reference proteome</keyword>
<sequence>MSRIYLIRTLTVMGRMSISAAREALQAIDDQGLQVNGLCDVVNEALFGQGPGLDGTPDGSETALRVDRFVDGLGWAVAPDSAGRRTLVQVFSALERLAGQADVTALRPYADLAARLARLETDMLPRSIDSPAQAGEAMATAVLLEVALSSLRRMAREHMTTSTEGLPSA</sequence>
<dbReference type="AlphaFoldDB" id="A0A919T322"/>
<accession>A0A919T322</accession>
<name>A0A919T322_9ACTN</name>
<evidence type="ECO:0000313" key="2">
    <source>
        <dbReference type="Proteomes" id="UP000680865"/>
    </source>
</evidence>
<dbReference type="EMBL" id="BOQP01000051">
    <property type="protein sequence ID" value="GIM82478.1"/>
    <property type="molecule type" value="Genomic_DNA"/>
</dbReference>